<sequence length="377" mass="41683">MPPAKTTKRGKENVAPKAKKVVEEDPLADGFDEMDTQAVLEPVKPKGRVGRPPKQPKRQATEEPEVEADEPPRASSSSKADEDLQKRLAAMTAERDRAIRERDTFAKQFEDLSRLRSTEAETLLTKFKEQAAAVAKAQADVIENQSALNEKWAAKVTELEKALSASRVATETAEERAAAAAAPPALEGKLDGKTSTELRGEVLKLRTTLKEKEEQLTTLQTDYEAEVAHSRKLQDARPSIAAASAPPAAVNEEQDKNENSLAIYEDITGLGILSVRIKRGGSSGKEVSYNCHQLVDGRGFGFKLRSFNEADRATKTWNKMLEFTPDSLQHEKDKAFVTRLGPFAQGFTIPREQIQGAWDQLRARMSKDGVFDEPREQ</sequence>
<feature type="region of interest" description="Disordered" evidence="2">
    <location>
        <begin position="1"/>
        <end position="95"/>
    </location>
</feature>
<dbReference type="RefSeq" id="XP_028478726.1">
    <property type="nucleotide sequence ID" value="XM_028619754.1"/>
</dbReference>
<dbReference type="GO" id="GO:0005730">
    <property type="term" value="C:nucleolus"/>
    <property type="evidence" value="ECO:0007669"/>
    <property type="project" value="TreeGrafter"/>
</dbReference>
<dbReference type="AlphaFoldDB" id="A0A427Y4D5"/>
<name>A0A427Y4D5_9TREE</name>
<dbReference type="CDD" id="cd23787">
    <property type="entry name" value="RWD_CSM1"/>
    <property type="match status" value="1"/>
</dbReference>
<dbReference type="GO" id="GO:0034506">
    <property type="term" value="C:chromosome, centromeric core domain"/>
    <property type="evidence" value="ECO:0007669"/>
    <property type="project" value="TreeGrafter"/>
</dbReference>
<dbReference type="Proteomes" id="UP000279236">
    <property type="component" value="Unassembled WGS sequence"/>
</dbReference>
<feature type="compositionally biased region" description="Acidic residues" evidence="2">
    <location>
        <begin position="24"/>
        <end position="35"/>
    </location>
</feature>
<keyword evidence="4" id="KW-1185">Reference proteome</keyword>
<evidence type="ECO:0008006" key="5">
    <source>
        <dbReference type="Google" id="ProtNLM"/>
    </source>
</evidence>
<proteinExistence type="predicted"/>
<evidence type="ECO:0000256" key="2">
    <source>
        <dbReference type="SAM" id="MobiDB-lite"/>
    </source>
</evidence>
<dbReference type="PANTHER" id="PTHR28006:SF1">
    <property type="entry name" value="MONOPOLIN COMPLEX SUBUNIT CSM1"/>
    <property type="match status" value="1"/>
</dbReference>
<keyword evidence="1" id="KW-0175">Coiled coil</keyword>
<dbReference type="GeneID" id="39588669"/>
<dbReference type="GO" id="GO:0045144">
    <property type="term" value="P:meiotic sister chromatid segregation"/>
    <property type="evidence" value="ECO:0007669"/>
    <property type="project" value="TreeGrafter"/>
</dbReference>
<protein>
    <recommendedName>
        <fullName evidence="5">Monopolin complex subunit Csm1/Pcs1 C-terminal domain-containing protein</fullName>
    </recommendedName>
</protein>
<dbReference type="OrthoDB" id="3216420at2759"/>
<accession>A0A427Y4D5</accession>
<organism evidence="3 4">
    <name type="scientific">Apiotrichum porosum</name>
    <dbReference type="NCBI Taxonomy" id="105984"/>
    <lineage>
        <taxon>Eukaryota</taxon>
        <taxon>Fungi</taxon>
        <taxon>Dikarya</taxon>
        <taxon>Basidiomycota</taxon>
        <taxon>Agaricomycotina</taxon>
        <taxon>Tremellomycetes</taxon>
        <taxon>Trichosporonales</taxon>
        <taxon>Trichosporonaceae</taxon>
        <taxon>Apiotrichum</taxon>
    </lineage>
</organism>
<dbReference type="GO" id="GO:0051315">
    <property type="term" value="P:attachment of mitotic spindle microtubules to kinetochore"/>
    <property type="evidence" value="ECO:0007669"/>
    <property type="project" value="TreeGrafter"/>
</dbReference>
<comment type="caution">
    <text evidence="3">The sequence shown here is derived from an EMBL/GenBank/DDBJ whole genome shotgun (WGS) entry which is preliminary data.</text>
</comment>
<evidence type="ECO:0000313" key="4">
    <source>
        <dbReference type="Proteomes" id="UP000279236"/>
    </source>
</evidence>
<dbReference type="EMBL" id="RSCE01000002">
    <property type="protein sequence ID" value="RSH85941.1"/>
    <property type="molecule type" value="Genomic_DNA"/>
</dbReference>
<evidence type="ECO:0000313" key="3">
    <source>
        <dbReference type="EMBL" id="RSH85941.1"/>
    </source>
</evidence>
<evidence type="ECO:0000256" key="1">
    <source>
        <dbReference type="SAM" id="Coils"/>
    </source>
</evidence>
<dbReference type="GO" id="GO:1990644">
    <property type="term" value="F:microtubule site clamp"/>
    <property type="evidence" value="ECO:0007669"/>
    <property type="project" value="TreeGrafter"/>
</dbReference>
<dbReference type="GO" id="GO:0072686">
    <property type="term" value="C:mitotic spindle"/>
    <property type="evidence" value="ECO:0007669"/>
    <property type="project" value="TreeGrafter"/>
</dbReference>
<gene>
    <name evidence="3" type="ORF">EHS24_004126</name>
</gene>
<feature type="compositionally biased region" description="Basic residues" evidence="2">
    <location>
        <begin position="45"/>
        <end position="57"/>
    </location>
</feature>
<dbReference type="GO" id="GO:0033551">
    <property type="term" value="C:monopolin complex"/>
    <property type="evidence" value="ECO:0007669"/>
    <property type="project" value="InterPro"/>
</dbReference>
<feature type="coiled-coil region" evidence="1">
    <location>
        <begin position="195"/>
        <end position="222"/>
    </location>
</feature>
<dbReference type="InterPro" id="IPR040349">
    <property type="entry name" value="Csm1/Pcs1"/>
</dbReference>
<dbReference type="PANTHER" id="PTHR28006">
    <property type="entry name" value="MONOPOLIN COMPLEX SUBUNIT CSM1"/>
    <property type="match status" value="1"/>
</dbReference>
<reference evidence="3 4" key="1">
    <citation type="submission" date="2018-11" db="EMBL/GenBank/DDBJ databases">
        <title>Genome sequence of Apiotrichum porosum DSM 27194.</title>
        <authorList>
            <person name="Aliyu H."/>
            <person name="Gorte O."/>
            <person name="Ochsenreither K."/>
        </authorList>
    </citation>
    <scope>NUCLEOTIDE SEQUENCE [LARGE SCALE GENOMIC DNA]</scope>
    <source>
        <strain evidence="3 4">DSM 27194</strain>
    </source>
</reference>
<dbReference type="STRING" id="105984.A0A427Y4D5"/>